<dbReference type="Proteomes" id="UP000284416">
    <property type="component" value="Unassembled WGS sequence"/>
</dbReference>
<name>A0A417YRY8_9BACI</name>
<organism evidence="3 4">
    <name type="scientific">Neobacillus notoginsengisoli</name>
    <dbReference type="NCBI Taxonomy" id="1578198"/>
    <lineage>
        <taxon>Bacteria</taxon>
        <taxon>Bacillati</taxon>
        <taxon>Bacillota</taxon>
        <taxon>Bacilli</taxon>
        <taxon>Bacillales</taxon>
        <taxon>Bacillaceae</taxon>
        <taxon>Neobacillus</taxon>
    </lineage>
</organism>
<proteinExistence type="inferred from homology"/>
<comment type="similarity">
    <text evidence="1">Belongs to the UPF0337 (CsbD) family.</text>
</comment>
<dbReference type="EMBL" id="QWEG01000009">
    <property type="protein sequence ID" value="RHW38063.1"/>
    <property type="molecule type" value="Genomic_DNA"/>
</dbReference>
<accession>A0A417YRY8</accession>
<sequence length="66" mass="7255">MNKDETKGAWDQLKGEVKRTAGKVSDNESLEAEGNVDKGKGILKEKYGGAKERLASEFNNAIDKTR</sequence>
<feature type="domain" description="CsbD-like" evidence="2">
    <location>
        <begin position="4"/>
        <end position="54"/>
    </location>
</feature>
<dbReference type="SUPFAM" id="SSF69047">
    <property type="entry name" value="Hypothetical protein YjbJ"/>
    <property type="match status" value="1"/>
</dbReference>
<dbReference type="InterPro" id="IPR036629">
    <property type="entry name" value="YjbJ_sf"/>
</dbReference>
<protein>
    <submittedName>
        <fullName evidence="3">CsbD family protein</fullName>
    </submittedName>
</protein>
<keyword evidence="4" id="KW-1185">Reference proteome</keyword>
<evidence type="ECO:0000313" key="3">
    <source>
        <dbReference type="EMBL" id="RHW38063.1"/>
    </source>
</evidence>
<dbReference type="Gene3D" id="1.10.1470.10">
    <property type="entry name" value="YjbJ"/>
    <property type="match status" value="1"/>
</dbReference>
<dbReference type="AlphaFoldDB" id="A0A417YRY8"/>
<dbReference type="OrthoDB" id="9796058at2"/>
<evidence type="ECO:0000313" key="4">
    <source>
        <dbReference type="Proteomes" id="UP000284416"/>
    </source>
</evidence>
<dbReference type="InterPro" id="IPR008462">
    <property type="entry name" value="CsbD"/>
</dbReference>
<reference evidence="3 4" key="1">
    <citation type="journal article" date="2017" name="Int. J. Syst. Evol. Microbiol.">
        <title>Bacillus notoginsengisoli sp. nov., a novel bacterium isolated from the rhizosphere of Panax notoginseng.</title>
        <authorList>
            <person name="Zhang M.Y."/>
            <person name="Cheng J."/>
            <person name="Cai Y."/>
            <person name="Zhang T.Y."/>
            <person name="Wu Y.Y."/>
            <person name="Manikprabhu D."/>
            <person name="Li W.J."/>
            <person name="Zhang Y.X."/>
        </authorList>
    </citation>
    <scope>NUCLEOTIDE SEQUENCE [LARGE SCALE GENOMIC DNA]</scope>
    <source>
        <strain evidence="3 4">JCM 30743</strain>
    </source>
</reference>
<dbReference type="RefSeq" id="WP_118921752.1">
    <property type="nucleotide sequence ID" value="NZ_QWEG01000009.1"/>
</dbReference>
<gene>
    <name evidence="3" type="ORF">D1B31_14885</name>
</gene>
<evidence type="ECO:0000259" key="2">
    <source>
        <dbReference type="Pfam" id="PF05532"/>
    </source>
</evidence>
<dbReference type="Pfam" id="PF05532">
    <property type="entry name" value="CsbD"/>
    <property type="match status" value="1"/>
</dbReference>
<evidence type="ECO:0000256" key="1">
    <source>
        <dbReference type="ARBA" id="ARBA00009129"/>
    </source>
</evidence>
<comment type="caution">
    <text evidence="3">The sequence shown here is derived from an EMBL/GenBank/DDBJ whole genome shotgun (WGS) entry which is preliminary data.</text>
</comment>